<evidence type="ECO:0000259" key="8">
    <source>
        <dbReference type="Pfam" id="PF13462"/>
    </source>
</evidence>
<dbReference type="Gene3D" id="3.40.30.10">
    <property type="entry name" value="Glutaredoxin"/>
    <property type="match status" value="1"/>
</dbReference>
<keyword evidence="7" id="KW-0676">Redox-active center</keyword>
<evidence type="ECO:0000313" key="9">
    <source>
        <dbReference type="EMBL" id="SEK61964.1"/>
    </source>
</evidence>
<dbReference type="RefSeq" id="WP_074792658.1">
    <property type="nucleotide sequence ID" value="NZ_FOAD01000001.1"/>
</dbReference>
<evidence type="ECO:0000256" key="5">
    <source>
        <dbReference type="ARBA" id="ARBA00023002"/>
    </source>
</evidence>
<evidence type="ECO:0000256" key="4">
    <source>
        <dbReference type="ARBA" id="ARBA00022982"/>
    </source>
</evidence>
<dbReference type="InterPro" id="IPR006311">
    <property type="entry name" value="TAT_signal"/>
</dbReference>
<sequence>MQQTRRRFLAATAGAAVLGTAGCLGNGGDSQSDGQDPIASLGCSIEEREPVDSLPTPTMGPDDAPVVVDAWEDFACPHCATFSLEVLPQVESEYVADGVVQYRHHDFPLPVKEWWSWKGASAARAAQDEADDETFFAFAHTLFENQSTFGGNDTQASLSTLRDLANDAGLDGCSVAAAASRDRYRPLLEAQRTDAVENRGFQGTPTVLVNGEQVPARWEDLKSAIENAR</sequence>
<keyword evidence="9" id="KW-0413">Isomerase</keyword>
<dbReference type="AlphaFoldDB" id="A0A1H7II26"/>
<accession>A0A1H7II26</accession>
<evidence type="ECO:0000256" key="2">
    <source>
        <dbReference type="ARBA" id="ARBA00007787"/>
    </source>
</evidence>
<dbReference type="OrthoDB" id="15256at2157"/>
<evidence type="ECO:0000256" key="7">
    <source>
        <dbReference type="ARBA" id="ARBA00023284"/>
    </source>
</evidence>
<keyword evidence="4" id="KW-0249">Electron transport</keyword>
<keyword evidence="4" id="KW-0813">Transport</keyword>
<dbReference type="InterPro" id="IPR012336">
    <property type="entry name" value="Thioredoxin-like_fold"/>
</dbReference>
<keyword evidence="6" id="KW-1015">Disulfide bond</keyword>
<dbReference type="Proteomes" id="UP000183894">
    <property type="component" value="Unassembled WGS sequence"/>
</dbReference>
<dbReference type="PANTHER" id="PTHR13887:SF14">
    <property type="entry name" value="DISULFIDE BOND FORMATION PROTEIN D"/>
    <property type="match status" value="1"/>
</dbReference>
<comment type="similarity">
    <text evidence="1">Belongs to the thioredoxin family. DsbA subfamily.</text>
</comment>
<reference evidence="9 10" key="1">
    <citation type="submission" date="2016-10" db="EMBL/GenBank/DDBJ databases">
        <authorList>
            <person name="de Groot N.N."/>
        </authorList>
    </citation>
    <scope>NUCLEOTIDE SEQUENCE [LARGE SCALE GENOMIC DNA]</scope>
    <source>
        <strain evidence="9 10">CDM_5</strain>
    </source>
</reference>
<keyword evidence="5" id="KW-0560">Oxidoreductase</keyword>
<dbReference type="PANTHER" id="PTHR13887">
    <property type="entry name" value="GLUTATHIONE S-TRANSFERASE KAPPA"/>
    <property type="match status" value="1"/>
</dbReference>
<dbReference type="InterPro" id="IPR036249">
    <property type="entry name" value="Thioredoxin-like_sf"/>
</dbReference>
<dbReference type="PROSITE" id="PS51318">
    <property type="entry name" value="TAT"/>
    <property type="match status" value="1"/>
</dbReference>
<evidence type="ECO:0000256" key="6">
    <source>
        <dbReference type="ARBA" id="ARBA00023157"/>
    </source>
</evidence>
<dbReference type="PROSITE" id="PS51257">
    <property type="entry name" value="PROKAR_LIPOPROTEIN"/>
    <property type="match status" value="1"/>
</dbReference>
<dbReference type="EMBL" id="FOAD01000001">
    <property type="protein sequence ID" value="SEK61964.1"/>
    <property type="molecule type" value="Genomic_DNA"/>
</dbReference>
<protein>
    <submittedName>
        <fullName evidence="9">Protein-disulfide isomerase</fullName>
    </submittedName>
</protein>
<gene>
    <name evidence="9" type="ORF">SAMN04488691_101900</name>
</gene>
<keyword evidence="3" id="KW-0732">Signal</keyword>
<comment type="similarity">
    <text evidence="2">Belongs to the glutaredoxin family.</text>
</comment>
<dbReference type="GO" id="GO:0016853">
    <property type="term" value="F:isomerase activity"/>
    <property type="evidence" value="ECO:0007669"/>
    <property type="project" value="UniProtKB-KW"/>
</dbReference>
<organism evidence="9 10">
    <name type="scientific">Haloferax larsenii</name>
    <dbReference type="NCBI Taxonomy" id="302484"/>
    <lineage>
        <taxon>Archaea</taxon>
        <taxon>Methanobacteriati</taxon>
        <taxon>Methanobacteriota</taxon>
        <taxon>Stenosarchaea group</taxon>
        <taxon>Halobacteria</taxon>
        <taxon>Halobacteriales</taxon>
        <taxon>Haloferacaceae</taxon>
        <taxon>Haloferax</taxon>
    </lineage>
</organism>
<dbReference type="Pfam" id="PF13462">
    <property type="entry name" value="Thioredoxin_4"/>
    <property type="match status" value="1"/>
</dbReference>
<dbReference type="SUPFAM" id="SSF52833">
    <property type="entry name" value="Thioredoxin-like"/>
    <property type="match status" value="1"/>
</dbReference>
<name>A0A1H7II26_HALLR</name>
<evidence type="ECO:0000256" key="3">
    <source>
        <dbReference type="ARBA" id="ARBA00022729"/>
    </source>
</evidence>
<feature type="domain" description="Thioredoxin-like fold" evidence="8">
    <location>
        <begin position="55"/>
        <end position="226"/>
    </location>
</feature>
<evidence type="ECO:0000256" key="1">
    <source>
        <dbReference type="ARBA" id="ARBA00005791"/>
    </source>
</evidence>
<proteinExistence type="inferred from homology"/>
<dbReference type="GO" id="GO:0016491">
    <property type="term" value="F:oxidoreductase activity"/>
    <property type="evidence" value="ECO:0007669"/>
    <property type="project" value="UniProtKB-KW"/>
</dbReference>
<evidence type="ECO:0000313" key="10">
    <source>
        <dbReference type="Proteomes" id="UP000183894"/>
    </source>
</evidence>